<evidence type="ECO:0000256" key="1">
    <source>
        <dbReference type="ARBA" id="ARBA00022553"/>
    </source>
</evidence>
<dbReference type="InterPro" id="IPR050595">
    <property type="entry name" value="Bact_response_regulator"/>
</dbReference>
<dbReference type="PROSITE" id="PS50110">
    <property type="entry name" value="RESPONSE_REGULATORY"/>
    <property type="match status" value="1"/>
</dbReference>
<dbReference type="AlphaFoldDB" id="A0A4R5UM72"/>
<dbReference type="SMART" id="SM00448">
    <property type="entry name" value="REC"/>
    <property type="match status" value="1"/>
</dbReference>
<evidence type="ECO:0000259" key="3">
    <source>
        <dbReference type="PROSITE" id="PS50110"/>
    </source>
</evidence>
<dbReference type="PANTHER" id="PTHR44591:SF23">
    <property type="entry name" value="CHEY SUBFAMILY"/>
    <property type="match status" value="1"/>
</dbReference>
<protein>
    <submittedName>
        <fullName evidence="4">Response regulator</fullName>
    </submittedName>
</protein>
<evidence type="ECO:0000313" key="4">
    <source>
        <dbReference type="EMBL" id="TDK38936.1"/>
    </source>
</evidence>
<dbReference type="EMBL" id="SMTL01000001">
    <property type="protein sequence ID" value="TDK38936.1"/>
    <property type="molecule type" value="Genomic_DNA"/>
</dbReference>
<dbReference type="Pfam" id="PF00072">
    <property type="entry name" value="Response_reg"/>
    <property type="match status" value="1"/>
</dbReference>
<organism evidence="4 5">
    <name type="scientific">Rhizobium deserti</name>
    <dbReference type="NCBI Taxonomy" id="2547961"/>
    <lineage>
        <taxon>Bacteria</taxon>
        <taxon>Pseudomonadati</taxon>
        <taxon>Pseudomonadota</taxon>
        <taxon>Alphaproteobacteria</taxon>
        <taxon>Hyphomicrobiales</taxon>
        <taxon>Rhizobiaceae</taxon>
        <taxon>Rhizobium/Agrobacterium group</taxon>
        <taxon>Rhizobium</taxon>
    </lineage>
</organism>
<accession>A0A4R5UM72</accession>
<dbReference type="SUPFAM" id="SSF52172">
    <property type="entry name" value="CheY-like"/>
    <property type="match status" value="1"/>
</dbReference>
<dbReference type="PANTHER" id="PTHR44591">
    <property type="entry name" value="STRESS RESPONSE REGULATOR PROTEIN 1"/>
    <property type="match status" value="1"/>
</dbReference>
<dbReference type="Proteomes" id="UP000295238">
    <property type="component" value="Unassembled WGS sequence"/>
</dbReference>
<keyword evidence="1 2" id="KW-0597">Phosphoprotein</keyword>
<reference evidence="4 5" key="1">
    <citation type="submission" date="2019-03" db="EMBL/GenBank/DDBJ databases">
        <title>Rhizobium sp. nov., an bacterium isolated from biocrust in Mu Us Desert.</title>
        <authorList>
            <person name="Lixiong L."/>
        </authorList>
    </citation>
    <scope>NUCLEOTIDE SEQUENCE [LARGE SCALE GENOMIC DNA]</scope>
    <source>
        <strain evidence="4 5">SPY-1</strain>
    </source>
</reference>
<keyword evidence="5" id="KW-1185">Reference proteome</keyword>
<dbReference type="InterPro" id="IPR001789">
    <property type="entry name" value="Sig_transdc_resp-reg_receiver"/>
</dbReference>
<comment type="caution">
    <text evidence="4">The sequence shown here is derived from an EMBL/GenBank/DDBJ whole genome shotgun (WGS) entry which is preliminary data.</text>
</comment>
<dbReference type="Gene3D" id="3.40.50.2300">
    <property type="match status" value="1"/>
</dbReference>
<sequence length="134" mass="14827">MLALAIALICLSNKLILLLEDQPLISLDLEESFRDLGIERVLTLRSKREATSWLQSHVPDLVILDLHLSDGDCRPVLGALRKQAVPVIIYSGGDLPDGWEPELFQGCDWVQKPADPDYIVELAKAKLQKQAASA</sequence>
<feature type="modified residue" description="4-aspartylphosphate" evidence="2">
    <location>
        <position position="65"/>
    </location>
</feature>
<dbReference type="InterPro" id="IPR011006">
    <property type="entry name" value="CheY-like_superfamily"/>
</dbReference>
<dbReference type="GO" id="GO:0000160">
    <property type="term" value="P:phosphorelay signal transduction system"/>
    <property type="evidence" value="ECO:0007669"/>
    <property type="project" value="InterPro"/>
</dbReference>
<gene>
    <name evidence="4" type="ORF">E2F50_01980</name>
</gene>
<name>A0A4R5UM72_9HYPH</name>
<feature type="domain" description="Response regulatory" evidence="3">
    <location>
        <begin position="15"/>
        <end position="127"/>
    </location>
</feature>
<evidence type="ECO:0000256" key="2">
    <source>
        <dbReference type="PROSITE-ProRule" id="PRU00169"/>
    </source>
</evidence>
<evidence type="ECO:0000313" key="5">
    <source>
        <dbReference type="Proteomes" id="UP000295238"/>
    </source>
</evidence>
<proteinExistence type="predicted"/>